<feature type="domain" description="YhcG PDDEXK nuclease" evidence="1">
    <location>
        <begin position="199"/>
        <end position="352"/>
    </location>
</feature>
<dbReference type="InterPro" id="IPR011856">
    <property type="entry name" value="tRNA_endonuc-like_dom_sf"/>
</dbReference>
<name>K5Z940_9BACT</name>
<reference evidence="3 4" key="1">
    <citation type="submission" date="2012-02" db="EMBL/GenBank/DDBJ databases">
        <title>The Genome Sequence of Parabacteroides goldsteinii CL02T12C30.</title>
        <authorList>
            <consortium name="The Broad Institute Genome Sequencing Platform"/>
            <person name="Earl A."/>
            <person name="Ward D."/>
            <person name="Feldgarden M."/>
            <person name="Gevers D."/>
            <person name="Zitomersky N.L."/>
            <person name="Coyne M.J."/>
            <person name="Comstock L.E."/>
            <person name="Young S.K."/>
            <person name="Zeng Q."/>
            <person name="Gargeya S."/>
            <person name="Fitzgerald M."/>
            <person name="Haas B."/>
            <person name="Abouelleil A."/>
            <person name="Alvarado L."/>
            <person name="Arachchi H.M."/>
            <person name="Berlin A."/>
            <person name="Chapman S.B."/>
            <person name="Gearin G."/>
            <person name="Goldberg J."/>
            <person name="Griggs A."/>
            <person name="Gujja S."/>
            <person name="Hansen M."/>
            <person name="Heiman D."/>
            <person name="Howarth C."/>
            <person name="Larimer J."/>
            <person name="Lui A."/>
            <person name="MacDonald P.J.P."/>
            <person name="McCowen C."/>
            <person name="Montmayeur A."/>
            <person name="Murphy C."/>
            <person name="Neiman D."/>
            <person name="Pearson M."/>
            <person name="Priest M."/>
            <person name="Roberts A."/>
            <person name="Saif S."/>
            <person name="Shea T."/>
            <person name="Sisk P."/>
            <person name="Stolte C."/>
            <person name="Sykes S."/>
            <person name="Wortman J."/>
            <person name="Nusbaum C."/>
            <person name="Birren B."/>
        </authorList>
    </citation>
    <scope>NUCLEOTIDE SEQUENCE [LARGE SCALE GENOMIC DNA]</scope>
    <source>
        <strain evidence="3 4">CL02T12C30</strain>
    </source>
</reference>
<evidence type="ECO:0000313" key="4">
    <source>
        <dbReference type="Proteomes" id="UP000006330"/>
    </source>
</evidence>
<evidence type="ECO:0008006" key="5">
    <source>
        <dbReference type="Google" id="ProtNLM"/>
    </source>
</evidence>
<comment type="caution">
    <text evidence="3">The sequence shown here is derived from an EMBL/GenBank/DDBJ whole genome shotgun (WGS) entry which is preliminary data.</text>
</comment>
<evidence type="ECO:0000259" key="1">
    <source>
        <dbReference type="Pfam" id="PF06250"/>
    </source>
</evidence>
<dbReference type="Pfam" id="PF06250">
    <property type="entry name" value="YhcG_C"/>
    <property type="match status" value="1"/>
</dbReference>
<dbReference type="InterPro" id="IPR053148">
    <property type="entry name" value="PD-DEXK-like_domain"/>
</dbReference>
<proteinExistence type="predicted"/>
<dbReference type="EMBL" id="AGZO01000023">
    <property type="protein sequence ID" value="EKN12144.1"/>
    <property type="molecule type" value="Genomic_DNA"/>
</dbReference>
<gene>
    <name evidence="3" type="ORF">HMPREF1076_03309</name>
</gene>
<dbReference type="PATRIC" id="fig|999418.3.peg.3375"/>
<dbReference type="PANTHER" id="PTHR30547:SF0">
    <property type="entry name" value="BLR8175 PROTEIN"/>
    <property type="match status" value="1"/>
</dbReference>
<sequence>MPSILYKFAYDRLIRYMENNIVIDSDFKRWVQDLKVQIRQAQIKAAVKVNSELLHLYWSLGGEITLRYESATYGSAFFHTLSRELLSEFPNMKGFSATNLKYVRRWYMFYNQDNVNRPQLVDDLGDIFFSIPWGHHRSIIEKCTDRQEALFYIHKTVENNWSRAVLLNFLETDLYKRQGKSVNNFNRFLPVPQSDLAEQTIKDPYNFDFLMLTENYREQELEDALTANMTRFLLELGQGFAYVGRQVPLEVGDDTYFADLLFYHLELRCYVVVELKVCKFQPAFVGQLGMYVSAINHLKKKETDAPTIGLIICKTKNAITAQYALEGSSQPIGISEYQLSTLIPDDFKSQLPSIEEIEASLREENK</sequence>
<dbReference type="Pfam" id="PF17761">
    <property type="entry name" value="DUF1016_N"/>
    <property type="match status" value="1"/>
</dbReference>
<evidence type="ECO:0000259" key="2">
    <source>
        <dbReference type="Pfam" id="PF17761"/>
    </source>
</evidence>
<dbReference type="Gene3D" id="3.40.1350.10">
    <property type="match status" value="1"/>
</dbReference>
<organism evidence="3 4">
    <name type="scientific">Parabacteroides goldsteinii CL02T12C30</name>
    <dbReference type="NCBI Taxonomy" id="999418"/>
    <lineage>
        <taxon>Bacteria</taxon>
        <taxon>Pseudomonadati</taxon>
        <taxon>Bacteroidota</taxon>
        <taxon>Bacteroidia</taxon>
        <taxon>Bacteroidales</taxon>
        <taxon>Tannerellaceae</taxon>
        <taxon>Parabacteroides</taxon>
    </lineage>
</organism>
<dbReference type="HOGENOM" id="CLU_046640_0_1_10"/>
<dbReference type="InterPro" id="IPR009362">
    <property type="entry name" value="YhcG_C"/>
</dbReference>
<dbReference type="Proteomes" id="UP000006330">
    <property type="component" value="Unassembled WGS sequence"/>
</dbReference>
<dbReference type="PANTHER" id="PTHR30547">
    <property type="entry name" value="UNCHARACTERIZED PROTEIN YHCG-RELATED"/>
    <property type="match status" value="1"/>
</dbReference>
<protein>
    <recommendedName>
        <fullName evidence="5">YhcG PDDEXK nuclease domain-containing protein</fullName>
    </recommendedName>
</protein>
<feature type="domain" description="YhcG N-terminal" evidence="2">
    <location>
        <begin position="34"/>
        <end position="177"/>
    </location>
</feature>
<accession>K5Z940</accession>
<dbReference type="GO" id="GO:0003676">
    <property type="term" value="F:nucleic acid binding"/>
    <property type="evidence" value="ECO:0007669"/>
    <property type="project" value="InterPro"/>
</dbReference>
<evidence type="ECO:0000313" key="3">
    <source>
        <dbReference type="EMBL" id="EKN12144.1"/>
    </source>
</evidence>
<dbReference type="AlphaFoldDB" id="K5Z940"/>
<dbReference type="InterPro" id="IPR041527">
    <property type="entry name" value="YhcG_N"/>
</dbReference>